<keyword evidence="8" id="KW-0808">Transferase</keyword>
<dbReference type="Gramene" id="rna42702">
    <property type="protein sequence ID" value="RHN48033.1"/>
    <property type="gene ID" value="gene42702"/>
</dbReference>
<keyword evidence="3 4" id="KW-0833">Ubl conjugation pathway</keyword>
<dbReference type="Pfam" id="PF03931">
    <property type="entry name" value="Skp1_POZ"/>
    <property type="match status" value="1"/>
</dbReference>
<protein>
    <recommendedName>
        <fullName evidence="4">SKP1-like protein</fullName>
    </recommendedName>
</protein>
<dbReference type="PANTHER" id="PTHR11165">
    <property type="entry name" value="SKP1"/>
    <property type="match status" value="1"/>
</dbReference>
<dbReference type="OrthoDB" id="7827685at2759"/>
<evidence type="ECO:0000256" key="5">
    <source>
        <dbReference type="SAM" id="Phobius"/>
    </source>
</evidence>
<organism evidence="7 10">
    <name type="scientific">Medicago truncatula</name>
    <name type="common">Barrel medic</name>
    <name type="synonym">Medicago tribuloides</name>
    <dbReference type="NCBI Taxonomy" id="3880"/>
    <lineage>
        <taxon>Eukaryota</taxon>
        <taxon>Viridiplantae</taxon>
        <taxon>Streptophyta</taxon>
        <taxon>Embryophyta</taxon>
        <taxon>Tracheophyta</taxon>
        <taxon>Spermatophyta</taxon>
        <taxon>Magnoliopsida</taxon>
        <taxon>eudicotyledons</taxon>
        <taxon>Gunneridae</taxon>
        <taxon>Pentapetalae</taxon>
        <taxon>rosids</taxon>
        <taxon>fabids</taxon>
        <taxon>Fabales</taxon>
        <taxon>Fabaceae</taxon>
        <taxon>Papilionoideae</taxon>
        <taxon>50 kb inversion clade</taxon>
        <taxon>NPAAA clade</taxon>
        <taxon>Hologalegina</taxon>
        <taxon>IRL clade</taxon>
        <taxon>Trifolieae</taxon>
        <taxon>Medicago</taxon>
    </lineage>
</organism>
<reference evidence="7 10" key="1">
    <citation type="journal article" date="2011" name="Nature">
        <title>The Medicago genome provides insight into the evolution of rhizobial symbioses.</title>
        <authorList>
            <person name="Young N.D."/>
            <person name="Debelle F."/>
            <person name="Oldroyd G.E."/>
            <person name="Geurts R."/>
            <person name="Cannon S.B."/>
            <person name="Udvardi M.K."/>
            <person name="Benedito V.A."/>
            <person name="Mayer K.F."/>
            <person name="Gouzy J."/>
            <person name="Schoof H."/>
            <person name="Van de Peer Y."/>
            <person name="Proost S."/>
            <person name="Cook D.R."/>
            <person name="Meyers B.C."/>
            <person name="Spannagl M."/>
            <person name="Cheung F."/>
            <person name="De Mita S."/>
            <person name="Krishnakumar V."/>
            <person name="Gundlach H."/>
            <person name="Zhou S."/>
            <person name="Mudge J."/>
            <person name="Bharti A.K."/>
            <person name="Murray J.D."/>
            <person name="Naoumkina M.A."/>
            <person name="Rosen B."/>
            <person name="Silverstein K.A."/>
            <person name="Tang H."/>
            <person name="Rombauts S."/>
            <person name="Zhao P.X."/>
            <person name="Zhou P."/>
            <person name="Barbe V."/>
            <person name="Bardou P."/>
            <person name="Bechner M."/>
            <person name="Bellec A."/>
            <person name="Berger A."/>
            <person name="Berges H."/>
            <person name="Bidwell S."/>
            <person name="Bisseling T."/>
            <person name="Choisne N."/>
            <person name="Couloux A."/>
            <person name="Denny R."/>
            <person name="Deshpande S."/>
            <person name="Dai X."/>
            <person name="Doyle J.J."/>
            <person name="Dudez A.M."/>
            <person name="Farmer A.D."/>
            <person name="Fouteau S."/>
            <person name="Franken C."/>
            <person name="Gibelin C."/>
            <person name="Gish J."/>
            <person name="Goldstein S."/>
            <person name="Gonzalez A.J."/>
            <person name="Green P.J."/>
            <person name="Hallab A."/>
            <person name="Hartog M."/>
            <person name="Hua A."/>
            <person name="Humphray S.J."/>
            <person name="Jeong D.H."/>
            <person name="Jing Y."/>
            <person name="Jocker A."/>
            <person name="Kenton S.M."/>
            <person name="Kim D.J."/>
            <person name="Klee K."/>
            <person name="Lai H."/>
            <person name="Lang C."/>
            <person name="Lin S."/>
            <person name="Macmil S.L."/>
            <person name="Magdelenat G."/>
            <person name="Matthews L."/>
            <person name="McCorrison J."/>
            <person name="Monaghan E.L."/>
            <person name="Mun J.H."/>
            <person name="Najar F.Z."/>
            <person name="Nicholson C."/>
            <person name="Noirot C."/>
            <person name="O'Bleness M."/>
            <person name="Paule C.R."/>
            <person name="Poulain J."/>
            <person name="Prion F."/>
            <person name="Qin B."/>
            <person name="Qu C."/>
            <person name="Retzel E.F."/>
            <person name="Riddle C."/>
            <person name="Sallet E."/>
            <person name="Samain S."/>
            <person name="Samson N."/>
            <person name="Sanders I."/>
            <person name="Saurat O."/>
            <person name="Scarpelli C."/>
            <person name="Schiex T."/>
            <person name="Segurens B."/>
            <person name="Severin A.J."/>
            <person name="Sherrier D.J."/>
            <person name="Shi R."/>
            <person name="Sims S."/>
            <person name="Singer S.R."/>
            <person name="Sinharoy S."/>
            <person name="Sterck L."/>
            <person name="Viollet A."/>
            <person name="Wang B.B."/>
            <person name="Wang K."/>
            <person name="Wang M."/>
            <person name="Wang X."/>
            <person name="Warfsmann J."/>
            <person name="Weissenbach J."/>
            <person name="White D.D."/>
            <person name="White J.D."/>
            <person name="Wiley G.B."/>
            <person name="Wincker P."/>
            <person name="Xing Y."/>
            <person name="Yang L."/>
            <person name="Yao Z."/>
            <person name="Ying F."/>
            <person name="Zhai J."/>
            <person name="Zhou L."/>
            <person name="Zuber A."/>
            <person name="Denarie J."/>
            <person name="Dixon R.A."/>
            <person name="May G.D."/>
            <person name="Schwartz D.C."/>
            <person name="Rogers J."/>
            <person name="Quetier F."/>
            <person name="Town C.D."/>
            <person name="Roe B.A."/>
        </authorList>
    </citation>
    <scope>NUCLEOTIDE SEQUENCE [LARGE SCALE GENOMIC DNA]</scope>
    <source>
        <strain evidence="7">A17</strain>
        <strain evidence="9 10">cv. Jemalong A17</strain>
    </source>
</reference>
<dbReference type="InterPro" id="IPR016897">
    <property type="entry name" value="SKP1"/>
</dbReference>
<dbReference type="GO" id="GO:0016301">
    <property type="term" value="F:kinase activity"/>
    <property type="evidence" value="ECO:0007669"/>
    <property type="project" value="UniProtKB-KW"/>
</dbReference>
<dbReference type="AlphaFoldDB" id="A0A072U3H3"/>
<dbReference type="SUPFAM" id="SSF54695">
    <property type="entry name" value="POZ domain"/>
    <property type="match status" value="1"/>
</dbReference>
<comment type="function">
    <text evidence="4">Involved in ubiquitination and subsequent proteasomal degradation of target proteins. Together with CUL1, RBX1 and a F-box protein, it forms a SCF E3 ubiquitin ligase complex. The functional specificity of this complex depends on the type of F-box protein. In the SCF complex, it serves as an adapter that links the F-box protein to CUL1.</text>
</comment>
<dbReference type="GO" id="GO:0016874">
    <property type="term" value="F:ligase activity"/>
    <property type="evidence" value="ECO:0007669"/>
    <property type="project" value="UniProtKB-KW"/>
</dbReference>
<dbReference type="GO" id="GO:0005634">
    <property type="term" value="C:nucleus"/>
    <property type="evidence" value="ECO:0000318"/>
    <property type="project" value="GO_Central"/>
</dbReference>
<keyword evidence="7" id="KW-0436">Ligase</keyword>
<dbReference type="GO" id="GO:0016567">
    <property type="term" value="P:protein ubiquitination"/>
    <property type="evidence" value="ECO:0007669"/>
    <property type="project" value="UniProtKB-UniRule"/>
</dbReference>
<keyword evidence="8" id="KW-0418">Kinase</keyword>
<reference evidence="11" key="4">
    <citation type="journal article" date="2018" name="Nat. Plants">
        <title>Whole-genome landscape of Medicago truncatula symbiotic genes.</title>
        <authorList>
            <person name="Pecrix Y."/>
            <person name="Staton S.E."/>
            <person name="Sallet E."/>
            <person name="Lelandais-Briere C."/>
            <person name="Moreau S."/>
            <person name="Carrere S."/>
            <person name="Blein T."/>
            <person name="Jardinaud M.F."/>
            <person name="Latrasse D."/>
            <person name="Zouine M."/>
            <person name="Zahm M."/>
            <person name="Kreplak J."/>
            <person name="Mayjonade B."/>
            <person name="Satge C."/>
            <person name="Perez M."/>
            <person name="Cauet S."/>
            <person name="Marande W."/>
            <person name="Chantry-Darmon C."/>
            <person name="Lopez-Roques C."/>
            <person name="Bouchez O."/>
            <person name="Berard A."/>
            <person name="Debelle F."/>
            <person name="Munos S."/>
            <person name="Bendahmane A."/>
            <person name="Berges H."/>
            <person name="Niebel A."/>
            <person name="Buitink J."/>
            <person name="Frugier F."/>
            <person name="Benhamed M."/>
            <person name="Crespi M."/>
            <person name="Gouzy J."/>
            <person name="Gamas P."/>
        </authorList>
    </citation>
    <scope>NUCLEOTIDE SEQUENCE [LARGE SCALE GENOMIC DNA]</scope>
    <source>
        <strain evidence="11">cv. Jemalong A17</strain>
    </source>
</reference>
<gene>
    <name evidence="7" type="ordered locus">MTR_7g094350</name>
    <name evidence="8" type="ORF">MtrunA17_Chr7g0259411</name>
</gene>
<dbReference type="EMBL" id="CM001223">
    <property type="protein sequence ID" value="KEH23713.1"/>
    <property type="molecule type" value="Genomic_DNA"/>
</dbReference>
<comment type="pathway">
    <text evidence="1 4">Protein modification; protein ubiquitination.</text>
</comment>
<dbReference type="InterPro" id="IPR036296">
    <property type="entry name" value="SKP1-like_dim_sf"/>
</dbReference>
<feature type="transmembrane region" description="Helical" evidence="5">
    <location>
        <begin position="181"/>
        <end position="196"/>
    </location>
</feature>
<evidence type="ECO:0000313" key="7">
    <source>
        <dbReference type="EMBL" id="KEH23713.1"/>
    </source>
</evidence>
<dbReference type="InterPro" id="IPR001232">
    <property type="entry name" value="SKP1-like"/>
</dbReference>
<dbReference type="Gene3D" id="3.30.710.10">
    <property type="entry name" value="Potassium Channel Kv1.1, Chain A"/>
    <property type="match status" value="2"/>
</dbReference>
<dbReference type="STRING" id="3880.A0A072U3H3"/>
<dbReference type="Proteomes" id="UP000002051">
    <property type="component" value="Unassembled WGS sequence"/>
</dbReference>
<evidence type="ECO:0000256" key="3">
    <source>
        <dbReference type="ARBA" id="ARBA00022786"/>
    </source>
</evidence>
<comment type="similarity">
    <text evidence="2 4">Belongs to the SKP1 family.</text>
</comment>
<dbReference type="Proteomes" id="UP000265566">
    <property type="component" value="Chromosome 7"/>
</dbReference>
<dbReference type="UniPathway" id="UPA00143"/>
<sequence length="197" mass="22366">MSSTTKKITLKSSDCKSFEVSEPVAMESQTIKRMMEENCGNNDILILNVKSKILAMVIEYCKMHVEADLDSEFVKVNYSDYLTVKAIECSKKLFNEVNEAWGVTGNVLAKGIDYCEKHVDDAAANASSSDLKVWDAKFVRQIDMDTLCDLMLAANYLNIKGLLDLTCRAAPDQARREKEQIFFKFAIALVLFWIFFR</sequence>
<evidence type="ECO:0000256" key="4">
    <source>
        <dbReference type="PIRNR" id="PIRNR028729"/>
    </source>
</evidence>
<dbReference type="SMART" id="SM00512">
    <property type="entry name" value="Skp1"/>
    <property type="match status" value="1"/>
</dbReference>
<comment type="subunit">
    <text evidence="4">Part of a SCF (SKP1-cullin-F-box) protein ligase complex.</text>
</comment>
<evidence type="ECO:0000256" key="1">
    <source>
        <dbReference type="ARBA" id="ARBA00004906"/>
    </source>
</evidence>
<dbReference type="EMBL" id="PSQE01000007">
    <property type="protein sequence ID" value="RHN48033.1"/>
    <property type="molecule type" value="Genomic_DNA"/>
</dbReference>
<keyword evidence="5" id="KW-0812">Transmembrane</keyword>
<proteinExistence type="inferred from homology"/>
<evidence type="ECO:0000259" key="6">
    <source>
        <dbReference type="Pfam" id="PF03931"/>
    </source>
</evidence>
<dbReference type="InterPro" id="IPR016073">
    <property type="entry name" value="Skp1_comp_POZ"/>
</dbReference>
<dbReference type="PIRSF" id="PIRSF028729">
    <property type="entry name" value="E3_ubiquit_lig_SCF_Skp"/>
    <property type="match status" value="1"/>
</dbReference>
<dbReference type="GO" id="GO:0005737">
    <property type="term" value="C:cytoplasm"/>
    <property type="evidence" value="ECO:0000318"/>
    <property type="project" value="GO_Central"/>
</dbReference>
<reference evidence="7 10" key="2">
    <citation type="journal article" date="2014" name="BMC Genomics">
        <title>An improved genome release (version Mt4.0) for the model legume Medicago truncatula.</title>
        <authorList>
            <person name="Tang H."/>
            <person name="Krishnakumar V."/>
            <person name="Bidwell S."/>
            <person name="Rosen B."/>
            <person name="Chan A."/>
            <person name="Zhou S."/>
            <person name="Gentzbittel L."/>
            <person name="Childs K.L."/>
            <person name="Yandell M."/>
            <person name="Gundlach H."/>
            <person name="Mayer K.F."/>
            <person name="Schwartz D.C."/>
            <person name="Town C.D."/>
        </authorList>
    </citation>
    <scope>GENOME REANNOTATION</scope>
    <source>
        <strain evidence="7">A17</strain>
        <strain evidence="9 10">cv. Jemalong A17</strain>
    </source>
</reference>
<keyword evidence="5" id="KW-1133">Transmembrane helix</keyword>
<accession>A0A072U3H3</accession>
<dbReference type="EnsemblPlants" id="KEH23713">
    <property type="protein sequence ID" value="KEH23713"/>
    <property type="gene ID" value="MTR_7g094350"/>
</dbReference>
<name>A0A072U3H3_MEDTR</name>
<feature type="domain" description="SKP1 component POZ" evidence="6">
    <location>
        <begin position="6"/>
        <end position="65"/>
    </location>
</feature>
<reference evidence="8" key="5">
    <citation type="journal article" date="2018" name="Nat. Plants">
        <title>Whole-genome landscape of Medicago truncatula symbiotic genes.</title>
        <authorList>
            <person name="Pecrix Y."/>
            <person name="Gamas P."/>
            <person name="Carrere S."/>
        </authorList>
    </citation>
    <scope>NUCLEOTIDE SEQUENCE</scope>
    <source>
        <tissue evidence="8">Leaves</tissue>
    </source>
</reference>
<evidence type="ECO:0000313" key="9">
    <source>
        <dbReference type="EnsemblPlants" id="KEH23713"/>
    </source>
</evidence>
<dbReference type="HOGENOM" id="CLU_1557602_0_0_1"/>
<evidence type="ECO:0000313" key="8">
    <source>
        <dbReference type="EMBL" id="RHN48033.1"/>
    </source>
</evidence>
<evidence type="ECO:0000313" key="10">
    <source>
        <dbReference type="Proteomes" id="UP000002051"/>
    </source>
</evidence>
<dbReference type="InterPro" id="IPR011333">
    <property type="entry name" value="SKP1/BTB/POZ_sf"/>
</dbReference>
<dbReference type="SUPFAM" id="SSF81382">
    <property type="entry name" value="Skp1 dimerisation domain-like"/>
    <property type="match status" value="1"/>
</dbReference>
<dbReference type="GO" id="GO:0009867">
    <property type="term" value="P:jasmonic acid mediated signaling pathway"/>
    <property type="evidence" value="ECO:0007669"/>
    <property type="project" value="UniProtKB-ARBA"/>
</dbReference>
<dbReference type="GO" id="GO:0031146">
    <property type="term" value="P:SCF-dependent proteasomal ubiquitin-dependent protein catabolic process"/>
    <property type="evidence" value="ECO:0000318"/>
    <property type="project" value="GO_Central"/>
</dbReference>
<keyword evidence="5" id="KW-0472">Membrane</keyword>
<evidence type="ECO:0000313" key="11">
    <source>
        <dbReference type="Proteomes" id="UP000265566"/>
    </source>
</evidence>
<dbReference type="GO" id="GO:0097602">
    <property type="term" value="F:cullin family protein binding"/>
    <property type="evidence" value="ECO:0000318"/>
    <property type="project" value="GO_Central"/>
</dbReference>
<evidence type="ECO:0000256" key="2">
    <source>
        <dbReference type="ARBA" id="ARBA00009993"/>
    </source>
</evidence>
<reference evidence="9" key="3">
    <citation type="submission" date="2015-04" db="UniProtKB">
        <authorList>
            <consortium name="EnsemblPlants"/>
        </authorList>
    </citation>
    <scope>IDENTIFICATION</scope>
    <source>
        <strain evidence="9">cv. Jemalong A17</strain>
    </source>
</reference>
<keyword evidence="10" id="KW-1185">Reference proteome</keyword>